<evidence type="ECO:0000256" key="2">
    <source>
        <dbReference type="ARBA" id="ARBA00004173"/>
    </source>
</evidence>
<feature type="domain" description="POPLD" evidence="12">
    <location>
        <begin position="231"/>
        <end position="312"/>
    </location>
</feature>
<dbReference type="SUPFAM" id="SSF51905">
    <property type="entry name" value="FAD/NAD(P)-binding domain"/>
    <property type="match status" value="2"/>
</dbReference>
<evidence type="ECO:0000256" key="6">
    <source>
        <dbReference type="ARBA" id="ARBA00022946"/>
    </source>
</evidence>
<evidence type="ECO:0000256" key="4">
    <source>
        <dbReference type="ARBA" id="ARBA00022719"/>
    </source>
</evidence>
<name>A0A4T0SNT9_9BASI</name>
<sequence>MIKRYIFGTREMHSYIYRSNSYPTEIISPISLIWHPADGVRDKRSIWLRCHPSAFKTVYESLNEAKIALSGDDLTISDLRGQVNTFEMYGPQSSQVLAGAFRLAKANGKAQRIAWQKIGKLTTPAHLPTGFVAGFNIDDPRLNYPPRNTKADKDKPVTNLTLSTTLAQSGIFSKAEREKVSKPRYKKAEIDSRRSKAQPGKPLAATPNDDVIPILVIQKKLEGGLRDSLDGYTLIVPAGWGMQIWSSLIHTDSRVGGIEQVEQFSVQVGASHFPESACPTSLANWEECQKRIEDVEERVSRKPKGKRPHYHSELPLLPFIQKPYQVEKKEDVQSEVKGGQLPTQPSEQAMNVHEDQVNTKQWFMTDDLVRMVHNEIQENQKDVQDALKSVLTSLKCKDDVTLEDALVQATLVPIKRGYVSACGYVYDKDNDETCGRIATSTFAMNEGKAVAIANMQAVVYFKLYSQKKHLERIVKSPRIDTKINERIGHASEQPPQDSDCWSGVTAAAQIQNKFRDENKSLGAGDIAIVDASKEHHYQPGWTLIGSGLGKKEDFVRPESSIIPKDVAHIPAFVQSFSPASNTVTTATGETLTYDFLIVAAGLKINFAGIKGLEGALEDQGSGVSSIYNPDYAQKAWRDIEAFKSGKAIFTQPAGVIKCAGAPQKVMWMANSQWNRSGTRNDIDLTFATGTPAMFAVPKYSQALEKLRLERNVNGLFNSNLTEIDTANKIAKFAQPEGKTVEKEYNLLHVVPPQGPLDFYKNSPLADESGFVSVDKSTTQHTKYNNVFSIGDCSSLPNSKTAAAITAQSPVLVHNLRNEMEGKPLNAAYDGYASCPLLTGHGELLLAEFKYGGIPKETFAPILGSQDKPNRFYYHLKKDIFPPVYWNYFVKGNWFGTRGPIAPNFD</sequence>
<organism evidence="13 14">
    <name type="scientific">Wallemia mellicola</name>
    <dbReference type="NCBI Taxonomy" id="1708541"/>
    <lineage>
        <taxon>Eukaryota</taxon>
        <taxon>Fungi</taxon>
        <taxon>Dikarya</taxon>
        <taxon>Basidiomycota</taxon>
        <taxon>Wallemiomycotina</taxon>
        <taxon>Wallemiomycetes</taxon>
        <taxon>Wallemiales</taxon>
        <taxon>Wallemiaceae</taxon>
        <taxon>Wallemia</taxon>
    </lineage>
</organism>
<reference evidence="13 14" key="1">
    <citation type="submission" date="2019-03" db="EMBL/GenBank/DDBJ databases">
        <title>Sequencing 25 genomes of Wallemia mellicola.</title>
        <authorList>
            <person name="Gostincar C."/>
        </authorList>
    </citation>
    <scope>NUCLEOTIDE SEQUENCE [LARGE SCALE GENOMIC DNA]</scope>
    <source>
        <strain evidence="13 14">EXF-8738</strain>
    </source>
</reference>
<evidence type="ECO:0000256" key="3">
    <source>
        <dbReference type="ARBA" id="ARBA00022630"/>
    </source>
</evidence>
<dbReference type="Gene3D" id="3.50.50.100">
    <property type="match status" value="1"/>
</dbReference>
<dbReference type="PANTHER" id="PTHR10632:SF2">
    <property type="entry name" value="SULFIDE:QUINONE OXIDOREDUCTASE, MITOCHONDRIAL"/>
    <property type="match status" value="1"/>
</dbReference>
<dbReference type="Pfam" id="PF08170">
    <property type="entry name" value="POPLD"/>
    <property type="match status" value="1"/>
</dbReference>
<evidence type="ECO:0000256" key="7">
    <source>
        <dbReference type="ARBA" id="ARBA00023002"/>
    </source>
</evidence>
<dbReference type="GO" id="GO:0071949">
    <property type="term" value="F:FAD binding"/>
    <property type="evidence" value="ECO:0007669"/>
    <property type="project" value="TreeGrafter"/>
</dbReference>
<evidence type="ECO:0000256" key="8">
    <source>
        <dbReference type="ARBA" id="ARBA00023128"/>
    </source>
</evidence>
<dbReference type="GO" id="GO:0048038">
    <property type="term" value="F:quinone binding"/>
    <property type="evidence" value="ECO:0007669"/>
    <property type="project" value="UniProtKB-KW"/>
</dbReference>
<dbReference type="GO" id="GO:0005739">
    <property type="term" value="C:mitochondrion"/>
    <property type="evidence" value="ECO:0007669"/>
    <property type="project" value="UniProtKB-SubCell"/>
</dbReference>
<protein>
    <recommendedName>
        <fullName evidence="10">Sulfide:quinone oxidoreductase, mitochondrial</fullName>
    </recommendedName>
</protein>
<evidence type="ECO:0000256" key="10">
    <source>
        <dbReference type="ARBA" id="ARBA00070160"/>
    </source>
</evidence>
<comment type="subcellular location">
    <subcellularLocation>
        <location evidence="2">Mitochondrion</location>
    </subcellularLocation>
</comment>
<dbReference type="AlphaFoldDB" id="A0A4T0SNT9"/>
<keyword evidence="4" id="KW-0874">Quinone</keyword>
<dbReference type="GO" id="GO:0070224">
    <property type="term" value="F:sulfide:quinone oxidoreductase activity"/>
    <property type="evidence" value="ECO:0007669"/>
    <property type="project" value="TreeGrafter"/>
</dbReference>
<dbReference type="Proteomes" id="UP000305647">
    <property type="component" value="Unassembled WGS sequence"/>
</dbReference>
<evidence type="ECO:0000256" key="5">
    <source>
        <dbReference type="ARBA" id="ARBA00022827"/>
    </source>
</evidence>
<evidence type="ECO:0000259" key="12">
    <source>
        <dbReference type="Pfam" id="PF08170"/>
    </source>
</evidence>
<dbReference type="InterPro" id="IPR015904">
    <property type="entry name" value="Sulphide_quinone_reductase"/>
</dbReference>
<dbReference type="EMBL" id="SPRO01000028">
    <property type="protein sequence ID" value="TIC29400.1"/>
    <property type="molecule type" value="Genomic_DNA"/>
</dbReference>
<evidence type="ECO:0000313" key="14">
    <source>
        <dbReference type="Proteomes" id="UP000305647"/>
    </source>
</evidence>
<dbReference type="FunFam" id="3.50.50.60:FF:000034">
    <property type="entry name" value="sulfide:quinone oxidoreductase, mitochondrial"/>
    <property type="match status" value="1"/>
</dbReference>
<evidence type="ECO:0000313" key="13">
    <source>
        <dbReference type="EMBL" id="TIC29400.1"/>
    </source>
</evidence>
<dbReference type="InterPro" id="IPR036188">
    <property type="entry name" value="FAD/NAD-bd_sf"/>
</dbReference>
<dbReference type="GO" id="GO:0070221">
    <property type="term" value="P:sulfide oxidation, using sulfide:quinone oxidoreductase"/>
    <property type="evidence" value="ECO:0007669"/>
    <property type="project" value="TreeGrafter"/>
</dbReference>
<gene>
    <name evidence="13" type="ORF">E3Q10_02629</name>
</gene>
<evidence type="ECO:0000256" key="11">
    <source>
        <dbReference type="SAM" id="MobiDB-lite"/>
    </source>
</evidence>
<feature type="compositionally biased region" description="Basic and acidic residues" evidence="11">
    <location>
        <begin position="177"/>
        <end position="194"/>
    </location>
</feature>
<comment type="caution">
    <text evidence="13">The sequence shown here is derived from an EMBL/GenBank/DDBJ whole genome shotgun (WGS) entry which is preliminary data.</text>
</comment>
<keyword evidence="8" id="KW-0496">Mitochondrion</keyword>
<keyword evidence="7" id="KW-0560">Oxidoreductase</keyword>
<dbReference type="InterPro" id="IPR012590">
    <property type="entry name" value="POPLD_dom"/>
</dbReference>
<comment type="similarity">
    <text evidence="9">Belongs to the SQRD family.</text>
</comment>
<keyword evidence="6" id="KW-0809">Transit peptide</keyword>
<keyword evidence="3" id="KW-0285">Flavoprotein</keyword>
<feature type="region of interest" description="Disordered" evidence="11">
    <location>
        <begin position="177"/>
        <end position="205"/>
    </location>
</feature>
<keyword evidence="5" id="KW-0274">FAD</keyword>
<accession>A0A4T0SNT9</accession>
<comment type="cofactor">
    <cofactor evidence="1">
        <name>FAD</name>
        <dbReference type="ChEBI" id="CHEBI:57692"/>
    </cofactor>
</comment>
<evidence type="ECO:0000256" key="1">
    <source>
        <dbReference type="ARBA" id="ARBA00001974"/>
    </source>
</evidence>
<dbReference type="PANTHER" id="PTHR10632">
    <property type="entry name" value="SULFIDE:QUINONE OXIDOREDUCTASE"/>
    <property type="match status" value="1"/>
</dbReference>
<evidence type="ECO:0000256" key="9">
    <source>
        <dbReference type="ARBA" id="ARBA00060891"/>
    </source>
</evidence>
<proteinExistence type="inferred from homology"/>